<dbReference type="EMBL" id="JSAN01000060">
    <property type="protein sequence ID" value="KIC72232.1"/>
    <property type="molecule type" value="Genomic_DNA"/>
</dbReference>
<proteinExistence type="predicted"/>
<organism evidence="1 2">
    <name type="scientific">Candidatus Protochlamydia amoebophila</name>
    <dbReference type="NCBI Taxonomy" id="362787"/>
    <lineage>
        <taxon>Bacteria</taxon>
        <taxon>Pseudomonadati</taxon>
        <taxon>Chlamydiota</taxon>
        <taxon>Chlamydiia</taxon>
        <taxon>Parachlamydiales</taxon>
        <taxon>Parachlamydiaceae</taxon>
        <taxon>Candidatus Protochlamydia</taxon>
    </lineage>
</organism>
<dbReference type="PATRIC" id="fig|362787.3.peg.935"/>
<accession>A0A0C1JYG8</accession>
<comment type="caution">
    <text evidence="1">The sequence shown here is derived from an EMBL/GenBank/DDBJ whole genome shotgun (WGS) entry which is preliminary data.</text>
</comment>
<protein>
    <submittedName>
        <fullName evidence="1">Uncharacterized protein</fullName>
    </submittedName>
</protein>
<dbReference type="RefSeq" id="WP_039357922.1">
    <property type="nucleotide sequence ID" value="NZ_JSAN01000060.1"/>
</dbReference>
<name>A0A0C1JYG8_9BACT</name>
<gene>
    <name evidence="1" type="ORF">DB44_CN00380</name>
</gene>
<dbReference type="Proteomes" id="UP000031465">
    <property type="component" value="Unassembled WGS sequence"/>
</dbReference>
<dbReference type="AlphaFoldDB" id="A0A0C1JYG8"/>
<evidence type="ECO:0000313" key="1">
    <source>
        <dbReference type="EMBL" id="KIC72232.1"/>
    </source>
</evidence>
<reference evidence="1 2" key="1">
    <citation type="journal article" date="2014" name="Mol. Biol. Evol.">
        <title>Massive expansion of Ubiquitination-related gene families within the Chlamydiae.</title>
        <authorList>
            <person name="Domman D."/>
            <person name="Collingro A."/>
            <person name="Lagkouvardos I."/>
            <person name="Gehre L."/>
            <person name="Weinmaier T."/>
            <person name="Rattei T."/>
            <person name="Subtil A."/>
            <person name="Horn M."/>
        </authorList>
    </citation>
    <scope>NUCLEOTIDE SEQUENCE [LARGE SCALE GENOMIC DNA]</scope>
    <source>
        <strain evidence="1 2">EI2</strain>
    </source>
</reference>
<evidence type="ECO:0000313" key="2">
    <source>
        <dbReference type="Proteomes" id="UP000031465"/>
    </source>
</evidence>
<sequence length="337" mass="39739">MSQFIAEPNPDTNKSKQPLLSSSFNIEQLSRQIQSTPVFIKQALESDRILLDHLQNLTERTKACIMHFNEQKQTILTRFDNWLAPLASEVLDEFIKQAQLLKNELDETLLNLRKIDTIDWDKHANSWLTLYHQWSDHKELNKKILKLVSDRTEHLIDKDLKLIKEYQIQYLSKMEEEDPDLINLENRLAKAIEEPLKHLVELKTHVKNAESMQQASEWIEKLDSQRENCFDQLLMKIDSVVKEVVLPEAEIGSEDLKEVENEMHFVAQELKHIHELLPKLDKHDEKEFYFTEVRLEGLRDHLEQFDSLKLPISTRDRLETLFATIEATLSEVLKRNE</sequence>